<feature type="chain" id="PRO_5023021614" evidence="1">
    <location>
        <begin position="22"/>
        <end position="340"/>
    </location>
</feature>
<dbReference type="SUPFAM" id="SSF82185">
    <property type="entry name" value="Histone H3 K4-specific methyltransferase SET7/9 N-terminal domain"/>
    <property type="match status" value="2"/>
</dbReference>
<comment type="caution">
    <text evidence="2">The sequence shown here is derived from an EMBL/GenBank/DDBJ whole genome shotgun (WGS) entry which is preliminary data.</text>
</comment>
<protein>
    <submittedName>
        <fullName evidence="2">Toxin-antitoxin system YwqK family antitoxin</fullName>
    </submittedName>
</protein>
<proteinExistence type="predicted"/>
<dbReference type="RefSeq" id="WP_111844667.1">
    <property type="nucleotide sequence ID" value="NZ_UEGI01000008.1"/>
</dbReference>
<gene>
    <name evidence="2" type="ORF">ESU54_07595</name>
</gene>
<feature type="signal peptide" evidence="1">
    <location>
        <begin position="1"/>
        <end position="21"/>
    </location>
</feature>
<dbReference type="InterPro" id="IPR011652">
    <property type="entry name" value="MORN_2"/>
</dbReference>
<dbReference type="PANTHER" id="PTHR33706">
    <property type="entry name" value="MORN VARIANT REPEAT PROTEIN"/>
    <property type="match status" value="1"/>
</dbReference>
<reference evidence="2 3" key="1">
    <citation type="submission" date="2019-08" db="EMBL/GenBank/DDBJ databases">
        <title>Genome of Aequorivita antarctica SW49 (type strain).</title>
        <authorList>
            <person name="Bowman J.P."/>
        </authorList>
    </citation>
    <scope>NUCLEOTIDE SEQUENCE [LARGE SCALE GENOMIC DNA]</scope>
    <source>
        <strain evidence="2 3">SW49</strain>
    </source>
</reference>
<dbReference type="Pfam" id="PF07661">
    <property type="entry name" value="MORN_2"/>
    <property type="match status" value="7"/>
</dbReference>
<dbReference type="Proteomes" id="UP000321497">
    <property type="component" value="Unassembled WGS sequence"/>
</dbReference>
<evidence type="ECO:0000313" key="3">
    <source>
        <dbReference type="Proteomes" id="UP000321497"/>
    </source>
</evidence>
<dbReference type="OrthoDB" id="7342920at2"/>
<keyword evidence="1" id="KW-0732">Signal</keyword>
<dbReference type="PANTHER" id="PTHR33706:SF1">
    <property type="entry name" value="TPR REPEAT PROTEIN"/>
    <property type="match status" value="1"/>
</dbReference>
<dbReference type="EMBL" id="VORT01000004">
    <property type="protein sequence ID" value="TXD73617.1"/>
    <property type="molecule type" value="Genomic_DNA"/>
</dbReference>
<sequence length="340" mass="39288">MKTNKTILIIFCMLISTIAVCQTEESEVKKYYENGNLKSIGNKIGDKMTGEWKSYYENGNLKGVANFINDIQVGESKSYSENGKIAMTGNFVNGKLTGQTKMYYPNGQLHKIGNVIDEIRNGETITYYENGQLSEVANFINGKKYGENKIYHENGKLKEIGEIENGDATGIWKSYYDNGNLESVGKYIEGVEAGDWNYYDKNGKLEDTIKYFDGKQSDNIPPIQKYLDKISRVDTYTDPTKVSQKLSANTFIITLESKSMRWQETYSGIDWSDFDKYRYNEYKDFFVVEFYFYDDIAYEMDDDEFGITKEESDNFKCKFLPEDKAAVLKILEDWKDLRGY</sequence>
<evidence type="ECO:0000313" key="2">
    <source>
        <dbReference type="EMBL" id="TXD73617.1"/>
    </source>
</evidence>
<accession>A0A5C6Z0P6</accession>
<dbReference type="AlphaFoldDB" id="A0A5C6Z0P6"/>
<organism evidence="2 3">
    <name type="scientific">Aequorivita antarctica</name>
    <dbReference type="NCBI Taxonomy" id="153266"/>
    <lineage>
        <taxon>Bacteria</taxon>
        <taxon>Pseudomonadati</taxon>
        <taxon>Bacteroidota</taxon>
        <taxon>Flavobacteriia</taxon>
        <taxon>Flavobacteriales</taxon>
        <taxon>Flavobacteriaceae</taxon>
        <taxon>Aequorivita</taxon>
    </lineage>
</organism>
<dbReference type="Gene3D" id="3.90.930.1">
    <property type="match status" value="2"/>
</dbReference>
<keyword evidence="3" id="KW-1185">Reference proteome</keyword>
<name>A0A5C6Z0P6_9FLAO</name>
<evidence type="ECO:0000256" key="1">
    <source>
        <dbReference type="SAM" id="SignalP"/>
    </source>
</evidence>